<organism evidence="8 9">
    <name type="scientific">Amycolatopsis alkalitolerans</name>
    <dbReference type="NCBI Taxonomy" id="2547244"/>
    <lineage>
        <taxon>Bacteria</taxon>
        <taxon>Bacillati</taxon>
        <taxon>Actinomycetota</taxon>
        <taxon>Actinomycetes</taxon>
        <taxon>Pseudonocardiales</taxon>
        <taxon>Pseudonocardiaceae</taxon>
        <taxon>Amycolatopsis</taxon>
    </lineage>
</organism>
<feature type="transmembrane region" description="Helical" evidence="7">
    <location>
        <begin position="232"/>
        <end position="255"/>
    </location>
</feature>
<comment type="caution">
    <text evidence="8">The sequence shown here is derived from an EMBL/GenBank/DDBJ whole genome shotgun (WGS) entry which is preliminary data.</text>
</comment>
<keyword evidence="5 7" id="KW-1133">Transmembrane helix</keyword>
<dbReference type="GO" id="GO:0005886">
    <property type="term" value="C:plasma membrane"/>
    <property type="evidence" value="ECO:0007669"/>
    <property type="project" value="TreeGrafter"/>
</dbReference>
<dbReference type="GO" id="GO:0042907">
    <property type="term" value="F:xanthine transmembrane transporter activity"/>
    <property type="evidence" value="ECO:0007669"/>
    <property type="project" value="TreeGrafter"/>
</dbReference>
<evidence type="ECO:0000256" key="1">
    <source>
        <dbReference type="ARBA" id="ARBA00004141"/>
    </source>
</evidence>
<evidence type="ECO:0000256" key="4">
    <source>
        <dbReference type="ARBA" id="ARBA00022692"/>
    </source>
</evidence>
<feature type="transmembrane region" description="Helical" evidence="7">
    <location>
        <begin position="20"/>
        <end position="42"/>
    </location>
</feature>
<accession>A0A5C4LV67</accession>
<name>A0A5C4LV67_9PSEU</name>
<evidence type="ECO:0000313" key="8">
    <source>
        <dbReference type="EMBL" id="TNC22908.1"/>
    </source>
</evidence>
<protein>
    <submittedName>
        <fullName evidence="8">Permease</fullName>
    </submittedName>
</protein>
<feature type="transmembrane region" description="Helical" evidence="7">
    <location>
        <begin position="48"/>
        <end position="66"/>
    </location>
</feature>
<evidence type="ECO:0000313" key="9">
    <source>
        <dbReference type="Proteomes" id="UP000305546"/>
    </source>
</evidence>
<dbReference type="Proteomes" id="UP000305546">
    <property type="component" value="Unassembled WGS sequence"/>
</dbReference>
<evidence type="ECO:0000256" key="5">
    <source>
        <dbReference type="ARBA" id="ARBA00022989"/>
    </source>
</evidence>
<dbReference type="AlphaFoldDB" id="A0A5C4LV67"/>
<feature type="transmembrane region" description="Helical" evidence="7">
    <location>
        <begin position="165"/>
        <end position="182"/>
    </location>
</feature>
<dbReference type="RefSeq" id="WP_139098984.1">
    <property type="nucleotide sequence ID" value="NZ_VDFW01000023.1"/>
</dbReference>
<keyword evidence="6 7" id="KW-0472">Membrane</keyword>
<dbReference type="InterPro" id="IPR006043">
    <property type="entry name" value="NCS2"/>
</dbReference>
<feature type="transmembrane region" description="Helical" evidence="7">
    <location>
        <begin position="189"/>
        <end position="212"/>
    </location>
</feature>
<feature type="transmembrane region" description="Helical" evidence="7">
    <location>
        <begin position="78"/>
        <end position="97"/>
    </location>
</feature>
<feature type="transmembrane region" description="Helical" evidence="7">
    <location>
        <begin position="369"/>
        <end position="391"/>
    </location>
</feature>
<evidence type="ECO:0000256" key="3">
    <source>
        <dbReference type="ARBA" id="ARBA00022448"/>
    </source>
</evidence>
<evidence type="ECO:0000256" key="2">
    <source>
        <dbReference type="ARBA" id="ARBA00008821"/>
    </source>
</evidence>
<sequence length="442" mass="45796">MAVVNPADERIPIRTLAPLAVQHLLVMITGPISSVFLVAHALKLDAGTSAKLLAAFFLVSAIGTALQSTGRLRVGARLPFVMLPGGAAVVLFIQIAQETGARTATGAVLLTAVVTFALVPVFLRIVRLFPPLVLGVMVIVIGVNLLRITAKLVLGPDGTATRSSLWLMVATIVVTVLLFRFLRGGWRRVAILLGMVVGALLGLATGQMGAVAGGPAFAWPQPFVFGAPRFDVLATLPLLVFAIGAMAEATGQTVLNTEAVGKKLDRKRDIGGVLRGDAVTSLVSGLFGGPVMVTSGENIGIVRITGVRSRFVTLGTAVLLAVIAFLAPVARLINAVPAAVVCGTGLVVFGMITGLGIKMLHEVDFGADPNLMVATAALVAGLLPVVAPNIYQSLPTSLRLVLGSGVTMAALVGVLGNLLFHRLSSQHGPALRRDETAEPARR</sequence>
<feature type="transmembrane region" description="Helical" evidence="7">
    <location>
        <begin position="397"/>
        <end position="420"/>
    </location>
</feature>
<keyword evidence="3" id="KW-0813">Transport</keyword>
<evidence type="ECO:0000256" key="6">
    <source>
        <dbReference type="ARBA" id="ARBA00023136"/>
    </source>
</evidence>
<proteinExistence type="inferred from homology"/>
<comment type="subcellular location">
    <subcellularLocation>
        <location evidence="1">Membrane</location>
        <topology evidence="1">Multi-pass membrane protein</topology>
    </subcellularLocation>
</comment>
<dbReference type="OrthoDB" id="9805749at2"/>
<dbReference type="EMBL" id="VDFW01000023">
    <property type="protein sequence ID" value="TNC22908.1"/>
    <property type="molecule type" value="Genomic_DNA"/>
</dbReference>
<dbReference type="PANTHER" id="PTHR42810:SF4">
    <property type="entry name" value="URIC ACID TRANSPORTER UACT"/>
    <property type="match status" value="1"/>
</dbReference>
<dbReference type="Pfam" id="PF00860">
    <property type="entry name" value="Xan_ur_permease"/>
    <property type="match status" value="1"/>
</dbReference>
<dbReference type="NCBIfam" id="NF037981">
    <property type="entry name" value="NCS2_1"/>
    <property type="match status" value="1"/>
</dbReference>
<evidence type="ECO:0000256" key="7">
    <source>
        <dbReference type="SAM" id="Phobius"/>
    </source>
</evidence>
<dbReference type="PANTHER" id="PTHR42810">
    <property type="entry name" value="PURINE PERMEASE C1399.01C-RELATED"/>
    <property type="match status" value="1"/>
</dbReference>
<keyword evidence="4 7" id="KW-0812">Transmembrane</keyword>
<feature type="transmembrane region" description="Helical" evidence="7">
    <location>
        <begin position="336"/>
        <end position="357"/>
    </location>
</feature>
<comment type="similarity">
    <text evidence="2">Belongs to the nucleobase:cation symporter-2 (NCS2) (TC 2.A.40) family.</text>
</comment>
<feature type="transmembrane region" description="Helical" evidence="7">
    <location>
        <begin position="132"/>
        <end position="153"/>
    </location>
</feature>
<reference evidence="8 9" key="1">
    <citation type="submission" date="2019-06" db="EMBL/GenBank/DDBJ databases">
        <title>Amycolatopsis alkalitolerans sp. nov., isolated from Gastrodia elata Blume.</title>
        <authorList>
            <person name="Narsing Rao M.P."/>
            <person name="Li W.J."/>
        </authorList>
    </citation>
    <scope>NUCLEOTIDE SEQUENCE [LARGE SCALE GENOMIC DNA]</scope>
    <source>
        <strain evidence="8 9">SYSUP0005</strain>
    </source>
</reference>
<feature type="transmembrane region" description="Helical" evidence="7">
    <location>
        <begin position="103"/>
        <end position="125"/>
    </location>
</feature>
<feature type="transmembrane region" description="Helical" evidence="7">
    <location>
        <begin position="311"/>
        <end position="330"/>
    </location>
</feature>
<keyword evidence="9" id="KW-1185">Reference proteome</keyword>
<gene>
    <name evidence="8" type="ORF">FG385_23740</name>
</gene>